<comment type="caution">
    <text evidence="3">The sequence shown here is derived from an EMBL/GenBank/DDBJ whole genome shotgun (WGS) entry which is preliminary data.</text>
</comment>
<dbReference type="InterPro" id="IPR013783">
    <property type="entry name" value="Ig-like_fold"/>
</dbReference>
<name>A0A919W2A9_9ACTN</name>
<reference evidence="3" key="1">
    <citation type="submission" date="2021-03" db="EMBL/GenBank/DDBJ databases">
        <title>Whole genome shotgun sequence of Actinoplanes consettensis NBRC 14913.</title>
        <authorList>
            <person name="Komaki H."/>
            <person name="Tamura T."/>
        </authorList>
    </citation>
    <scope>NUCLEOTIDE SEQUENCE</scope>
    <source>
        <strain evidence="3">NBRC 14913</strain>
    </source>
</reference>
<dbReference type="Gene3D" id="2.60.40.10">
    <property type="entry name" value="Immunoglobulins"/>
    <property type="match status" value="1"/>
</dbReference>
<protein>
    <recommendedName>
        <fullName evidence="2">PKD domain-containing protein</fullName>
    </recommendedName>
</protein>
<proteinExistence type="predicted"/>
<keyword evidence="1" id="KW-0812">Transmembrane</keyword>
<evidence type="ECO:0000256" key="1">
    <source>
        <dbReference type="SAM" id="Phobius"/>
    </source>
</evidence>
<dbReference type="EMBL" id="BOQP01000079">
    <property type="protein sequence ID" value="GIM85163.1"/>
    <property type="molecule type" value="Genomic_DNA"/>
</dbReference>
<dbReference type="InterPro" id="IPR035986">
    <property type="entry name" value="PKD_dom_sf"/>
</dbReference>
<dbReference type="PROSITE" id="PS50093">
    <property type="entry name" value="PKD"/>
    <property type="match status" value="1"/>
</dbReference>
<keyword evidence="4" id="KW-1185">Reference proteome</keyword>
<dbReference type="AlphaFoldDB" id="A0A919W2A9"/>
<accession>A0A919W2A9</accession>
<organism evidence="3 4">
    <name type="scientific">Winogradskya consettensis</name>
    <dbReference type="NCBI Taxonomy" id="113560"/>
    <lineage>
        <taxon>Bacteria</taxon>
        <taxon>Bacillati</taxon>
        <taxon>Actinomycetota</taxon>
        <taxon>Actinomycetes</taxon>
        <taxon>Micromonosporales</taxon>
        <taxon>Micromonosporaceae</taxon>
        <taxon>Winogradskya</taxon>
    </lineage>
</organism>
<dbReference type="Proteomes" id="UP000680865">
    <property type="component" value="Unassembled WGS sequence"/>
</dbReference>
<dbReference type="InterPro" id="IPR000601">
    <property type="entry name" value="PKD_dom"/>
</dbReference>
<feature type="transmembrane region" description="Helical" evidence="1">
    <location>
        <begin position="109"/>
        <end position="130"/>
    </location>
</feature>
<dbReference type="GO" id="GO:0005975">
    <property type="term" value="P:carbohydrate metabolic process"/>
    <property type="evidence" value="ECO:0007669"/>
    <property type="project" value="UniProtKB-ARBA"/>
</dbReference>
<gene>
    <name evidence="3" type="ORF">Aco04nite_94860</name>
</gene>
<keyword evidence="1" id="KW-1133">Transmembrane helix</keyword>
<keyword evidence="1" id="KW-0472">Membrane</keyword>
<dbReference type="SUPFAM" id="SSF49299">
    <property type="entry name" value="PKD domain"/>
    <property type="match status" value="1"/>
</dbReference>
<evidence type="ECO:0000313" key="3">
    <source>
        <dbReference type="EMBL" id="GIM85163.1"/>
    </source>
</evidence>
<feature type="domain" description="PKD" evidence="2">
    <location>
        <begin position="29"/>
        <end position="74"/>
    </location>
</feature>
<sequence>MTLGATVELAQLDKWGDDGSGAYMQAHVNWGDGTPVEDYGFVYEEHAKPHRYAKAGTYRVSATVENIDGIARATFPEGDTVTVVDAANPGGDDGGGGDGGGLPVTGPGIGVIAAGGGVLVLAGGFMAGLLRRRRVRFMG</sequence>
<evidence type="ECO:0000259" key="2">
    <source>
        <dbReference type="PROSITE" id="PS50093"/>
    </source>
</evidence>
<evidence type="ECO:0000313" key="4">
    <source>
        <dbReference type="Proteomes" id="UP000680865"/>
    </source>
</evidence>